<dbReference type="InterPro" id="IPR007527">
    <property type="entry name" value="Znf_SWIM"/>
</dbReference>
<organism evidence="5 6">
    <name type="scientific">Phytophthora fragariae</name>
    <dbReference type="NCBI Taxonomy" id="53985"/>
    <lineage>
        <taxon>Eukaryota</taxon>
        <taxon>Sar</taxon>
        <taxon>Stramenopiles</taxon>
        <taxon>Oomycota</taxon>
        <taxon>Peronosporomycetes</taxon>
        <taxon>Peronosporales</taxon>
        <taxon>Peronosporaceae</taxon>
        <taxon>Phytophthora</taxon>
    </lineage>
</organism>
<evidence type="ECO:0000313" key="7">
    <source>
        <dbReference type="Proteomes" id="UP000460718"/>
    </source>
</evidence>
<dbReference type="PROSITE" id="PS50966">
    <property type="entry name" value="ZF_SWIM"/>
    <property type="match status" value="1"/>
</dbReference>
<comment type="caution">
    <text evidence="5">The sequence shown here is derived from an EMBL/GenBank/DDBJ whole genome shotgun (WGS) entry which is preliminary data.</text>
</comment>
<dbReference type="PANTHER" id="PTHR31569:SF4">
    <property type="entry name" value="SWIM-TYPE DOMAIN-CONTAINING PROTEIN"/>
    <property type="match status" value="1"/>
</dbReference>
<accession>A0A6A3ZIV6</accession>
<keyword evidence="1" id="KW-0862">Zinc</keyword>
<evidence type="ECO:0000256" key="1">
    <source>
        <dbReference type="PROSITE-ProRule" id="PRU00325"/>
    </source>
</evidence>
<name>A0A6A3ZIV6_9STRA</name>
<reference evidence="5 6" key="1">
    <citation type="submission" date="2018-08" db="EMBL/GenBank/DDBJ databases">
        <title>Genomic investigation of the strawberry pathogen Phytophthora fragariae indicates pathogenicity is determined by transcriptional variation in three key races.</title>
        <authorList>
            <person name="Adams T.M."/>
            <person name="Armitage A.D."/>
            <person name="Sobczyk M.K."/>
            <person name="Bates H.J."/>
            <person name="Dunwell J.M."/>
            <person name="Nellist C.F."/>
            <person name="Harrison R.J."/>
        </authorList>
    </citation>
    <scope>NUCLEOTIDE SEQUENCE [LARGE SCALE GENOMIC DNA]</scope>
    <source>
        <strain evidence="5 6">BC-1</strain>
        <strain evidence="4 7">SCRP245</strain>
    </source>
</reference>
<keyword evidence="1" id="KW-0479">Metal-binding</keyword>
<proteinExistence type="predicted"/>
<evidence type="ECO:0000313" key="6">
    <source>
        <dbReference type="Proteomes" id="UP000440367"/>
    </source>
</evidence>
<sequence>MDGCDIAPEDELVHAKELDKKLFDSWGALELYLKNYGSRTYQIFTIRTNTPVRVRNSRIEPSKKQDKHMIPDSIVFYNKTYACTHSGESRRSRSQGTRPIQHSRKIGCPAQINACVRETGSGSWEVFVTRQVTGHNHEVGREIFQTYHQARQVSDDEVLATVHTLYRAGASRKRILEYITENTEVEPAMQDVHNLVARLRLESYAFPTIEECIHAILEDFASQKGNLTRVYANEELLVGAPTEVAYANIITTMKMVLRTDEKKKLWFSDFDKNWTKYKERWSSAYRGNVPHMGNHTNNRLESSWQKLKTLVNRSTTLDDCVVSILFWQTVNEGIWARNIKRIGVYMNMEYDNEMNQLLNEVSRHAVELIKQQYDFALHSTTKYHYYPVGPYVMMQYTSAKDDDLPDEYTMNPDGWTCSCMFRVTRLLPCRHIIYYRKDTGCSRLVPKTTIHPRWLVKSYRKLKNATVADDDVAVAYEDRYTPSQSIPRIKNENEKCKELFALGRQIADVGSNWGTNVHTTLAKSLTKFLEGVKAGQCPTVTIEDRPSSTDAEASSDDNSPMRQPSSSGDQSEVVAHSNDGHPPVTDRQSETVLPGADGPSSKSGEIQLSPETRAVYEFINDLDPSSLHQTELLTNDTSGNHDNTRVNVPEVVVSAEIVEQSETVHPSNEKSSTNSAASSTSDNDSDEQTPLRPRWMLSKVTNKAGRARITQPERKKAGLKESEIFVAAVAAGADPSVAVLEEAHKWSHLQVRYRSTSSIHYPVQRSQDYSRGAAKQAPNAHG</sequence>
<feature type="compositionally biased region" description="Low complexity" evidence="2">
    <location>
        <begin position="671"/>
        <end position="682"/>
    </location>
</feature>
<feature type="region of interest" description="Disordered" evidence="2">
    <location>
        <begin position="760"/>
        <end position="782"/>
    </location>
</feature>
<feature type="compositionally biased region" description="Polar residues" evidence="2">
    <location>
        <begin position="548"/>
        <end position="570"/>
    </location>
</feature>
<feature type="region of interest" description="Disordered" evidence="2">
    <location>
        <begin position="539"/>
        <end position="609"/>
    </location>
</feature>
<dbReference type="EMBL" id="QXGD01000542">
    <property type="protein sequence ID" value="KAE9234799.1"/>
    <property type="molecule type" value="Genomic_DNA"/>
</dbReference>
<evidence type="ECO:0000313" key="4">
    <source>
        <dbReference type="EMBL" id="KAE8985518.1"/>
    </source>
</evidence>
<dbReference type="AlphaFoldDB" id="A0A6A3ZIV6"/>
<keyword evidence="1" id="KW-0863">Zinc-finger</keyword>
<dbReference type="Proteomes" id="UP000460718">
    <property type="component" value="Unassembled WGS sequence"/>
</dbReference>
<evidence type="ECO:0000313" key="5">
    <source>
        <dbReference type="EMBL" id="KAE9234799.1"/>
    </source>
</evidence>
<evidence type="ECO:0000256" key="2">
    <source>
        <dbReference type="SAM" id="MobiDB-lite"/>
    </source>
</evidence>
<dbReference type="Proteomes" id="UP000440367">
    <property type="component" value="Unassembled WGS sequence"/>
</dbReference>
<evidence type="ECO:0000259" key="3">
    <source>
        <dbReference type="PROSITE" id="PS50966"/>
    </source>
</evidence>
<dbReference type="EMBL" id="QXFW01001809">
    <property type="protein sequence ID" value="KAE8985518.1"/>
    <property type="molecule type" value="Genomic_DNA"/>
</dbReference>
<feature type="compositionally biased region" description="Polar residues" evidence="2">
    <location>
        <begin position="760"/>
        <end position="769"/>
    </location>
</feature>
<dbReference type="InterPro" id="IPR052579">
    <property type="entry name" value="Zinc_finger_SWIM"/>
</dbReference>
<gene>
    <name evidence="5" type="ORF">PF002_g11695</name>
    <name evidence="4" type="ORF">PF011_g20356</name>
</gene>
<dbReference type="GO" id="GO:0008270">
    <property type="term" value="F:zinc ion binding"/>
    <property type="evidence" value="ECO:0007669"/>
    <property type="project" value="UniProtKB-KW"/>
</dbReference>
<protein>
    <recommendedName>
        <fullName evidence="3">SWIM-type domain-containing protein</fullName>
    </recommendedName>
</protein>
<feature type="domain" description="SWIM-type" evidence="3">
    <location>
        <begin position="408"/>
        <end position="440"/>
    </location>
</feature>
<feature type="region of interest" description="Disordered" evidence="2">
    <location>
        <begin position="660"/>
        <end position="693"/>
    </location>
</feature>
<feature type="compositionally biased region" description="Polar residues" evidence="2">
    <location>
        <begin position="660"/>
        <end position="670"/>
    </location>
</feature>
<dbReference type="PANTHER" id="PTHR31569">
    <property type="entry name" value="SWIM-TYPE DOMAIN-CONTAINING PROTEIN"/>
    <property type="match status" value="1"/>
</dbReference>
<feature type="compositionally biased region" description="Polar residues" evidence="2">
    <location>
        <begin position="600"/>
        <end position="609"/>
    </location>
</feature>